<keyword evidence="4" id="KW-0274">FAD</keyword>
<evidence type="ECO:0000256" key="4">
    <source>
        <dbReference type="ARBA" id="ARBA00022827"/>
    </source>
</evidence>
<reference evidence="7" key="2">
    <citation type="submission" date="2023-06" db="EMBL/GenBank/DDBJ databases">
        <authorList>
            <consortium name="Lawrence Berkeley National Laboratory"/>
            <person name="Haridas S."/>
            <person name="Hensen N."/>
            <person name="Bonometti L."/>
            <person name="Westerberg I."/>
            <person name="Brannstrom I.O."/>
            <person name="Guillou S."/>
            <person name="Cros-Aarteil S."/>
            <person name="Calhoun S."/>
            <person name="Kuo A."/>
            <person name="Mondo S."/>
            <person name="Pangilinan J."/>
            <person name="Riley R."/>
            <person name="LaButti K."/>
            <person name="Andreopoulos B."/>
            <person name="Lipzen A."/>
            <person name="Chen C."/>
            <person name="Yanf M."/>
            <person name="Daum C."/>
            <person name="Ng V."/>
            <person name="Clum A."/>
            <person name="Steindorff A."/>
            <person name="Ohm R."/>
            <person name="Martin F."/>
            <person name="Silar P."/>
            <person name="Natvig D."/>
            <person name="Lalanne C."/>
            <person name="Gautier V."/>
            <person name="Ament-velasquez S.L."/>
            <person name="Kruys A."/>
            <person name="Hutchinson M.I."/>
            <person name="Powell A.J."/>
            <person name="Barry K."/>
            <person name="Miller A.N."/>
            <person name="Grigoriev I.V."/>
            <person name="Debuchy R."/>
            <person name="Gladieux P."/>
            <person name="Thoren M.H."/>
            <person name="Johannesson H."/>
        </authorList>
    </citation>
    <scope>NUCLEOTIDE SEQUENCE</scope>
    <source>
        <strain evidence="7">CBS 232.78</strain>
    </source>
</reference>
<dbReference type="PANTHER" id="PTHR10961">
    <property type="entry name" value="PEROXISOMAL SARCOSINE OXIDASE"/>
    <property type="match status" value="1"/>
</dbReference>
<evidence type="ECO:0000256" key="2">
    <source>
        <dbReference type="ARBA" id="ARBA00010989"/>
    </source>
</evidence>
<comment type="similarity">
    <text evidence="2">Belongs to the MSOX/MTOX family.</text>
</comment>
<keyword evidence="8" id="KW-1185">Reference proteome</keyword>
<gene>
    <name evidence="7" type="ORF">B0H63DRAFT_459396</name>
</gene>
<dbReference type="AlphaFoldDB" id="A0AAE0P5Q9"/>
<reference evidence="7" key="1">
    <citation type="journal article" date="2023" name="Mol. Phylogenet. Evol.">
        <title>Genome-scale phylogeny and comparative genomics of the fungal order Sordariales.</title>
        <authorList>
            <person name="Hensen N."/>
            <person name="Bonometti L."/>
            <person name="Westerberg I."/>
            <person name="Brannstrom I.O."/>
            <person name="Guillou S."/>
            <person name="Cros-Aarteil S."/>
            <person name="Calhoun S."/>
            <person name="Haridas S."/>
            <person name="Kuo A."/>
            <person name="Mondo S."/>
            <person name="Pangilinan J."/>
            <person name="Riley R."/>
            <person name="LaButti K."/>
            <person name="Andreopoulos B."/>
            <person name="Lipzen A."/>
            <person name="Chen C."/>
            <person name="Yan M."/>
            <person name="Daum C."/>
            <person name="Ng V."/>
            <person name="Clum A."/>
            <person name="Steindorff A."/>
            <person name="Ohm R.A."/>
            <person name="Martin F."/>
            <person name="Silar P."/>
            <person name="Natvig D.O."/>
            <person name="Lalanne C."/>
            <person name="Gautier V."/>
            <person name="Ament-Velasquez S.L."/>
            <person name="Kruys A."/>
            <person name="Hutchinson M.I."/>
            <person name="Powell A.J."/>
            <person name="Barry K."/>
            <person name="Miller A.N."/>
            <person name="Grigoriev I.V."/>
            <person name="Debuchy R."/>
            <person name="Gladieux P."/>
            <person name="Hiltunen Thoren M."/>
            <person name="Johannesson H."/>
        </authorList>
    </citation>
    <scope>NUCLEOTIDE SEQUENCE</scope>
    <source>
        <strain evidence="7">CBS 232.78</strain>
    </source>
</reference>
<dbReference type="Gene3D" id="3.30.9.10">
    <property type="entry name" value="D-Amino Acid Oxidase, subunit A, domain 2"/>
    <property type="match status" value="1"/>
</dbReference>
<dbReference type="Proteomes" id="UP001285441">
    <property type="component" value="Unassembled WGS sequence"/>
</dbReference>
<dbReference type="GO" id="GO:0050660">
    <property type="term" value="F:flavin adenine dinucleotide binding"/>
    <property type="evidence" value="ECO:0007669"/>
    <property type="project" value="InterPro"/>
</dbReference>
<dbReference type="GO" id="GO:0008115">
    <property type="term" value="F:sarcosine oxidase activity"/>
    <property type="evidence" value="ECO:0007669"/>
    <property type="project" value="TreeGrafter"/>
</dbReference>
<evidence type="ECO:0000256" key="5">
    <source>
        <dbReference type="ARBA" id="ARBA00023002"/>
    </source>
</evidence>
<evidence type="ECO:0000259" key="6">
    <source>
        <dbReference type="Pfam" id="PF01266"/>
    </source>
</evidence>
<feature type="domain" description="FAD dependent oxidoreductase" evidence="6">
    <location>
        <begin position="60"/>
        <end position="438"/>
    </location>
</feature>
<dbReference type="InterPro" id="IPR045170">
    <property type="entry name" value="MTOX"/>
</dbReference>
<evidence type="ECO:0000313" key="8">
    <source>
        <dbReference type="Proteomes" id="UP001285441"/>
    </source>
</evidence>
<protein>
    <submittedName>
        <fullName evidence="7">FAD dependent oxidoreductase</fullName>
    </submittedName>
</protein>
<evidence type="ECO:0000313" key="7">
    <source>
        <dbReference type="EMBL" id="KAK3393852.1"/>
    </source>
</evidence>
<evidence type="ECO:0000256" key="1">
    <source>
        <dbReference type="ARBA" id="ARBA00001974"/>
    </source>
</evidence>
<dbReference type="InterPro" id="IPR006076">
    <property type="entry name" value="FAD-dep_OxRdtase"/>
</dbReference>
<comment type="caution">
    <text evidence="7">The sequence shown here is derived from an EMBL/GenBank/DDBJ whole genome shotgun (WGS) entry which is preliminary data.</text>
</comment>
<keyword evidence="3" id="KW-0285">Flavoprotein</keyword>
<sequence length="478" mass="51372">MSVLKDYLACLDRYLMIAPRTCHMPKAHPASPTGTALLPLSLTFQTQCLSETMPAKQDPILIIGAGTFGLSTAYHLAQAGYTSITLLEKGDSIPSPLSAGNDINKIVRAEYEDPFYAELALAAISEWTTNPLFTPYFRQVGYLLGNSSAAPEKSRLSLARSLASIESHPSFAGGQITPITSRDDIRRVAPALDGPMAGWTGYFNRLAGYARAADALRALHTAVSSTVEINLGDAVTALKYDDDGGGTTRCIGAVTASGKAYTASTVILTLGASLPRLLPSIGPQITAKSWSIVHIQLTPSEAEHLAGIPVTYSRDLGFFFEPDQTTGLLKLSPSGAGYTNYTNHGGGGGYDDDKFSVPPDVRPGVIPAVDEEAIRKILKEHLPSLADRPFVDKKICWCADTADSEYVIDFVPGADGLIVASGDSGHAFKMLPLIGGWVMKVVESGEQAIEQWRWKKEQIKHDDVSWRVGKVRDLSEVM</sequence>
<evidence type="ECO:0000256" key="3">
    <source>
        <dbReference type="ARBA" id="ARBA00022630"/>
    </source>
</evidence>
<dbReference type="Gene3D" id="3.50.50.60">
    <property type="entry name" value="FAD/NAD(P)-binding domain"/>
    <property type="match status" value="1"/>
</dbReference>
<dbReference type="InterPro" id="IPR036188">
    <property type="entry name" value="FAD/NAD-bd_sf"/>
</dbReference>
<keyword evidence="5" id="KW-0560">Oxidoreductase</keyword>
<dbReference type="GO" id="GO:0051698">
    <property type="term" value="F:saccharopine oxidase activity"/>
    <property type="evidence" value="ECO:0007669"/>
    <property type="project" value="TreeGrafter"/>
</dbReference>
<dbReference type="PANTHER" id="PTHR10961:SF26">
    <property type="entry name" value="L-SACCHAROPINE OXIDASE"/>
    <property type="match status" value="1"/>
</dbReference>
<dbReference type="SUPFAM" id="SSF51905">
    <property type="entry name" value="FAD/NAD(P)-binding domain"/>
    <property type="match status" value="1"/>
</dbReference>
<dbReference type="PRINTS" id="PR00420">
    <property type="entry name" value="RNGMNOXGNASE"/>
</dbReference>
<proteinExistence type="inferred from homology"/>
<organism evidence="7 8">
    <name type="scientific">Podospora didyma</name>
    <dbReference type="NCBI Taxonomy" id="330526"/>
    <lineage>
        <taxon>Eukaryota</taxon>
        <taxon>Fungi</taxon>
        <taxon>Dikarya</taxon>
        <taxon>Ascomycota</taxon>
        <taxon>Pezizomycotina</taxon>
        <taxon>Sordariomycetes</taxon>
        <taxon>Sordariomycetidae</taxon>
        <taxon>Sordariales</taxon>
        <taxon>Podosporaceae</taxon>
        <taxon>Podospora</taxon>
    </lineage>
</organism>
<dbReference type="EMBL" id="JAULSW010000001">
    <property type="protein sequence ID" value="KAK3393852.1"/>
    <property type="molecule type" value="Genomic_DNA"/>
</dbReference>
<accession>A0AAE0P5Q9</accession>
<comment type="cofactor">
    <cofactor evidence="1">
        <name>FAD</name>
        <dbReference type="ChEBI" id="CHEBI:57692"/>
    </cofactor>
</comment>
<dbReference type="Pfam" id="PF01266">
    <property type="entry name" value="DAO"/>
    <property type="match status" value="1"/>
</dbReference>
<name>A0AAE0P5Q9_9PEZI</name>